<dbReference type="PROSITE" id="PS50007">
    <property type="entry name" value="PIPLC_X_DOMAIN"/>
    <property type="match status" value="1"/>
</dbReference>
<dbReference type="PANTHER" id="PTHR13593">
    <property type="match status" value="1"/>
</dbReference>
<evidence type="ECO:0000256" key="3">
    <source>
        <dbReference type="ARBA" id="ARBA00019758"/>
    </source>
</evidence>
<sequence>MVSSPELPVRRVPRLIPIAAAAVLATTMFLSPAAVAAPVGSAGSAGSSGSVADSGLGSAHDPDWMGRLPGRASLASLSVPATHDTMTAGASIVAQTQDHTLPEQLEAGVRALDIRTRHFRDAFTIHHGLEYLNANFTDVVRQTTDFLRANPTETVLMRLKTEHTEVENTRSYEQTLDWYIHDNPDTAPLLAAHLWTPPARYDGRIPTLGETRGKIVVLQDFAATKPYGPVWEGSHTDIQDDFELGNLADLPQKWDKARIHFERTDSGPSKVLFVNHLSATGVPDPVAMASGALPVTIARGTPEMPGMNARATQYLLPETVGRTGVVMADFPTAELVETVISHNFR</sequence>
<feature type="signal peptide" evidence="6">
    <location>
        <begin position="1"/>
        <end position="36"/>
    </location>
</feature>
<dbReference type="SUPFAM" id="SSF51695">
    <property type="entry name" value="PLC-like phosphodiesterases"/>
    <property type="match status" value="1"/>
</dbReference>
<evidence type="ECO:0000256" key="2">
    <source>
        <dbReference type="ARBA" id="ARBA00012581"/>
    </source>
</evidence>
<evidence type="ECO:0000256" key="4">
    <source>
        <dbReference type="ARBA" id="ARBA00030474"/>
    </source>
</evidence>
<dbReference type="EMBL" id="JBHSFO010000002">
    <property type="protein sequence ID" value="MFC4602840.1"/>
    <property type="molecule type" value="Genomic_DNA"/>
</dbReference>
<evidence type="ECO:0000256" key="1">
    <source>
        <dbReference type="ARBA" id="ARBA00001316"/>
    </source>
</evidence>
<evidence type="ECO:0000256" key="5">
    <source>
        <dbReference type="ARBA" id="ARBA00030782"/>
    </source>
</evidence>
<gene>
    <name evidence="8" type="ORF">ACFO6S_03975</name>
</gene>
<keyword evidence="9" id="KW-1185">Reference proteome</keyword>
<evidence type="ECO:0000313" key="8">
    <source>
        <dbReference type="EMBL" id="MFC4602840.1"/>
    </source>
</evidence>
<reference evidence="9" key="1">
    <citation type="journal article" date="2019" name="Int. J. Syst. Evol. Microbiol.">
        <title>The Global Catalogue of Microorganisms (GCM) 10K type strain sequencing project: providing services to taxonomists for standard genome sequencing and annotation.</title>
        <authorList>
            <consortium name="The Broad Institute Genomics Platform"/>
            <consortium name="The Broad Institute Genome Sequencing Center for Infectious Disease"/>
            <person name="Wu L."/>
            <person name="Ma J."/>
        </authorList>
    </citation>
    <scope>NUCLEOTIDE SEQUENCE [LARGE SCALE GENOMIC DNA]</scope>
    <source>
        <strain evidence="9">CCUG 54520</strain>
    </source>
</reference>
<organism evidence="8 9">
    <name type="scientific">Rhodococcus kronopolitis</name>
    <dbReference type="NCBI Taxonomy" id="1460226"/>
    <lineage>
        <taxon>Bacteria</taxon>
        <taxon>Bacillati</taxon>
        <taxon>Actinomycetota</taxon>
        <taxon>Actinomycetes</taxon>
        <taxon>Mycobacteriales</taxon>
        <taxon>Nocardiaceae</taxon>
        <taxon>Rhodococcus</taxon>
    </lineage>
</organism>
<dbReference type="SMART" id="SM00148">
    <property type="entry name" value="PLCXc"/>
    <property type="match status" value="1"/>
</dbReference>
<dbReference type="Gene3D" id="3.20.20.190">
    <property type="entry name" value="Phosphatidylinositol (PI) phosphodiesterase"/>
    <property type="match status" value="1"/>
</dbReference>
<protein>
    <recommendedName>
        <fullName evidence="3">1-phosphatidylinositol phosphodiesterase</fullName>
        <ecNumber evidence="2">4.6.1.13</ecNumber>
    </recommendedName>
    <alternativeName>
        <fullName evidence="4">Phosphatidylinositol diacylglycerol-lyase</fullName>
    </alternativeName>
    <alternativeName>
        <fullName evidence="5">Phosphatidylinositol-specific phospholipase C</fullName>
    </alternativeName>
</protein>
<name>A0ABV9FPN2_9NOCA</name>
<dbReference type="Pfam" id="PF00388">
    <property type="entry name" value="PI-PLC-X"/>
    <property type="match status" value="1"/>
</dbReference>
<evidence type="ECO:0000256" key="6">
    <source>
        <dbReference type="SAM" id="SignalP"/>
    </source>
</evidence>
<comment type="caution">
    <text evidence="8">The sequence shown here is derived from an EMBL/GenBank/DDBJ whole genome shotgun (WGS) entry which is preliminary data.</text>
</comment>
<feature type="chain" id="PRO_5047028489" description="1-phosphatidylinositol phosphodiesterase" evidence="6">
    <location>
        <begin position="37"/>
        <end position="345"/>
    </location>
</feature>
<dbReference type="EC" id="4.6.1.13" evidence="2"/>
<dbReference type="PANTHER" id="PTHR13593:SF113">
    <property type="entry name" value="SI:DKEY-266F7.9"/>
    <property type="match status" value="1"/>
</dbReference>
<dbReference type="RefSeq" id="WP_378414360.1">
    <property type="nucleotide sequence ID" value="NZ_JBHSFO010000002.1"/>
</dbReference>
<dbReference type="InterPro" id="IPR000909">
    <property type="entry name" value="PLipase_C_PInositol-sp_X_dom"/>
</dbReference>
<dbReference type="Proteomes" id="UP001595914">
    <property type="component" value="Unassembled WGS sequence"/>
</dbReference>
<evidence type="ECO:0000259" key="7">
    <source>
        <dbReference type="SMART" id="SM00148"/>
    </source>
</evidence>
<proteinExistence type="predicted"/>
<feature type="domain" description="Phosphatidylinositol-specific phospholipase C X" evidence="7">
    <location>
        <begin position="71"/>
        <end position="220"/>
    </location>
</feature>
<comment type="catalytic activity">
    <reaction evidence="1">
        <text>a 1,2-diacyl-sn-glycero-3-phospho-(1D-myo-inositol) = 1D-myo-inositol 1,2-cyclic phosphate + a 1,2-diacyl-sn-glycerol</text>
        <dbReference type="Rhea" id="RHEA:17093"/>
        <dbReference type="ChEBI" id="CHEBI:17815"/>
        <dbReference type="ChEBI" id="CHEBI:57880"/>
        <dbReference type="ChEBI" id="CHEBI:58484"/>
        <dbReference type="EC" id="4.6.1.13"/>
    </reaction>
</comment>
<evidence type="ECO:0000313" key="9">
    <source>
        <dbReference type="Proteomes" id="UP001595914"/>
    </source>
</evidence>
<keyword evidence="6" id="KW-0732">Signal</keyword>
<dbReference type="CDD" id="cd08586">
    <property type="entry name" value="PI-PLCc_BcPLC_like"/>
    <property type="match status" value="1"/>
</dbReference>
<dbReference type="InterPro" id="IPR051057">
    <property type="entry name" value="PI-PLC_domain"/>
</dbReference>
<accession>A0ABV9FPN2</accession>
<dbReference type="InterPro" id="IPR017946">
    <property type="entry name" value="PLC-like_Pdiesterase_TIM-brl"/>
</dbReference>